<dbReference type="InterPro" id="IPR015879">
    <property type="entry name" value="Ring_hydroxy_dOase_asu_C_dom"/>
</dbReference>
<dbReference type="GO" id="GO:0051213">
    <property type="term" value="F:dioxygenase activity"/>
    <property type="evidence" value="ECO:0007669"/>
    <property type="project" value="UniProtKB-KW"/>
</dbReference>
<dbReference type="Gene3D" id="3.90.380.10">
    <property type="entry name" value="Naphthalene 1,2-dioxygenase Alpha Subunit, Chain A, domain 1"/>
    <property type="match status" value="1"/>
</dbReference>
<comment type="caution">
    <text evidence="9">The sequence shown here is derived from an EMBL/GenBank/DDBJ whole genome shotgun (WGS) entry which is preliminary data.</text>
</comment>
<dbReference type="SUPFAM" id="SSF50022">
    <property type="entry name" value="ISP domain"/>
    <property type="match status" value="1"/>
</dbReference>
<evidence type="ECO:0000256" key="4">
    <source>
        <dbReference type="ARBA" id="ARBA00023002"/>
    </source>
</evidence>
<keyword evidence="6" id="KW-0411">Iron-sulfur</keyword>
<dbReference type="InterPro" id="IPR001663">
    <property type="entry name" value="Rng_hydr_dOase-A"/>
</dbReference>
<dbReference type="Gene3D" id="2.102.10.10">
    <property type="entry name" value="Rieske [2Fe-2S] iron-sulphur domain"/>
    <property type="match status" value="1"/>
</dbReference>
<keyword evidence="4" id="KW-0560">Oxidoreductase</keyword>
<evidence type="ECO:0000259" key="8">
    <source>
        <dbReference type="PROSITE" id="PS51296"/>
    </source>
</evidence>
<dbReference type="PROSITE" id="PS51296">
    <property type="entry name" value="RIESKE"/>
    <property type="match status" value="1"/>
</dbReference>
<dbReference type="InterPro" id="IPR015881">
    <property type="entry name" value="ARHD_Rieske_2Fe_2S"/>
</dbReference>
<dbReference type="CDD" id="cd03469">
    <property type="entry name" value="Rieske_RO_Alpha_N"/>
    <property type="match status" value="1"/>
</dbReference>
<dbReference type="EMBL" id="BAAAZX010000021">
    <property type="protein sequence ID" value="GAA4013561.1"/>
    <property type="molecule type" value="Genomic_DNA"/>
</dbReference>
<accession>A0ABP7SM36</accession>
<proteinExistence type="predicted"/>
<keyword evidence="9" id="KW-0223">Dioxygenase</keyword>
<dbReference type="Pfam" id="PF00848">
    <property type="entry name" value="Ring_hydroxyl_A"/>
    <property type="match status" value="1"/>
</dbReference>
<dbReference type="SUPFAM" id="SSF55961">
    <property type="entry name" value="Bet v1-like"/>
    <property type="match status" value="1"/>
</dbReference>
<evidence type="ECO:0000256" key="2">
    <source>
        <dbReference type="ARBA" id="ARBA00022714"/>
    </source>
</evidence>
<gene>
    <name evidence="9" type="ORF">GCM10022232_64840</name>
</gene>
<keyword evidence="2" id="KW-0001">2Fe-2S</keyword>
<keyword evidence="3" id="KW-0479">Metal-binding</keyword>
<dbReference type="PROSITE" id="PS00570">
    <property type="entry name" value="RING_HYDROXYL_ALPHA"/>
    <property type="match status" value="1"/>
</dbReference>
<sequence>MTAPDTEFKIPFSRQDDSLPTTPLTREMYTSPEWHQRDLERVFMRRWLFAGHASQISRPGEFFTFELGDDSVIVSRTSSGELSAFHNVCRHRGTRLCEERSGQAKNFRCPFHGWSYGLDGSLKLAPKMPAEFDKKQFPLKRVWLEEWEGLIFLNLSPEQPTRSVAESLATIDLSAYQLPRTKVIADVVYEIESNWKIAGETFQECYHCAITHPELCRIIEPMTDLEEWEEAGTADASGEADYLIWTPDIGPGMRAGARTFSHDGQFVSKRLLGSGETEPPCAALSWFPHLGFFVQPDYAVTTSWLPASPTTSLFRSTWVVHEDAVEGVDYDVDNVIHLIDVTNEEDKELCRLVQLGVNSSGFDNSAPYQPQLEAPVRGFLRSYLDHVDADRTHILGGNR</sequence>
<dbReference type="InterPro" id="IPR017941">
    <property type="entry name" value="Rieske_2Fe-2S"/>
</dbReference>
<evidence type="ECO:0000256" key="1">
    <source>
        <dbReference type="ARBA" id="ARBA00001962"/>
    </source>
</evidence>
<comment type="cofactor">
    <cofactor evidence="1">
        <name>Fe cation</name>
        <dbReference type="ChEBI" id="CHEBI:24875"/>
    </cofactor>
</comment>
<dbReference type="Pfam" id="PF00355">
    <property type="entry name" value="Rieske"/>
    <property type="match status" value="1"/>
</dbReference>
<evidence type="ECO:0000256" key="3">
    <source>
        <dbReference type="ARBA" id="ARBA00022723"/>
    </source>
</evidence>
<dbReference type="PANTHER" id="PTHR43756:SF5">
    <property type="entry name" value="CHOLINE MONOOXYGENASE, CHLOROPLASTIC"/>
    <property type="match status" value="1"/>
</dbReference>
<keyword evidence="7" id="KW-0520">NAD</keyword>
<evidence type="ECO:0000313" key="10">
    <source>
        <dbReference type="Proteomes" id="UP001500456"/>
    </source>
</evidence>
<reference evidence="10" key="1">
    <citation type="journal article" date="2019" name="Int. J. Syst. Evol. Microbiol.">
        <title>The Global Catalogue of Microorganisms (GCM) 10K type strain sequencing project: providing services to taxonomists for standard genome sequencing and annotation.</title>
        <authorList>
            <consortium name="The Broad Institute Genomics Platform"/>
            <consortium name="The Broad Institute Genome Sequencing Center for Infectious Disease"/>
            <person name="Wu L."/>
            <person name="Ma J."/>
        </authorList>
    </citation>
    <scope>NUCLEOTIDE SEQUENCE [LARGE SCALE GENOMIC DNA]</scope>
    <source>
        <strain evidence="10">JCM 16924</strain>
    </source>
</reference>
<dbReference type="PANTHER" id="PTHR43756">
    <property type="entry name" value="CHOLINE MONOOXYGENASE, CHLOROPLASTIC"/>
    <property type="match status" value="1"/>
</dbReference>
<evidence type="ECO:0000256" key="5">
    <source>
        <dbReference type="ARBA" id="ARBA00023004"/>
    </source>
</evidence>
<dbReference type="RefSeq" id="WP_345568239.1">
    <property type="nucleotide sequence ID" value="NZ_BAAAZX010000021.1"/>
</dbReference>
<dbReference type="InterPro" id="IPR036922">
    <property type="entry name" value="Rieske_2Fe-2S_sf"/>
</dbReference>
<keyword evidence="5" id="KW-0408">Iron</keyword>
<organism evidence="9 10">
    <name type="scientific">Streptomyces plumbiresistens</name>
    <dbReference type="NCBI Taxonomy" id="511811"/>
    <lineage>
        <taxon>Bacteria</taxon>
        <taxon>Bacillati</taxon>
        <taxon>Actinomycetota</taxon>
        <taxon>Actinomycetes</taxon>
        <taxon>Kitasatosporales</taxon>
        <taxon>Streptomycetaceae</taxon>
        <taxon>Streptomyces</taxon>
    </lineage>
</organism>
<keyword evidence="10" id="KW-1185">Reference proteome</keyword>
<protein>
    <submittedName>
        <fullName evidence="9">Aromatic ring-hydroxylating dioxygenase subunit alpha</fullName>
    </submittedName>
</protein>
<dbReference type="PRINTS" id="PR00090">
    <property type="entry name" value="RNGDIOXGNASE"/>
</dbReference>
<name>A0ABP7SM36_9ACTN</name>
<feature type="domain" description="Rieske" evidence="8">
    <location>
        <begin position="47"/>
        <end position="153"/>
    </location>
</feature>
<evidence type="ECO:0000256" key="7">
    <source>
        <dbReference type="ARBA" id="ARBA00023027"/>
    </source>
</evidence>
<evidence type="ECO:0000313" key="9">
    <source>
        <dbReference type="EMBL" id="GAA4013561.1"/>
    </source>
</evidence>
<evidence type="ECO:0000256" key="6">
    <source>
        <dbReference type="ARBA" id="ARBA00023014"/>
    </source>
</evidence>
<dbReference type="Proteomes" id="UP001500456">
    <property type="component" value="Unassembled WGS sequence"/>
</dbReference>